<dbReference type="Proteomes" id="UP000231279">
    <property type="component" value="Unassembled WGS sequence"/>
</dbReference>
<name>A0A2G9FWE5_9LAMI</name>
<dbReference type="GO" id="GO:0004674">
    <property type="term" value="F:protein serine/threonine kinase activity"/>
    <property type="evidence" value="ECO:0007669"/>
    <property type="project" value="UniProtKB-KW"/>
</dbReference>
<organism evidence="2 3">
    <name type="scientific">Handroanthus impetiginosus</name>
    <dbReference type="NCBI Taxonomy" id="429701"/>
    <lineage>
        <taxon>Eukaryota</taxon>
        <taxon>Viridiplantae</taxon>
        <taxon>Streptophyta</taxon>
        <taxon>Embryophyta</taxon>
        <taxon>Tracheophyta</taxon>
        <taxon>Spermatophyta</taxon>
        <taxon>Magnoliopsida</taxon>
        <taxon>eudicotyledons</taxon>
        <taxon>Gunneridae</taxon>
        <taxon>Pentapetalae</taxon>
        <taxon>asterids</taxon>
        <taxon>lamiids</taxon>
        <taxon>Lamiales</taxon>
        <taxon>Bignoniaceae</taxon>
        <taxon>Crescentiina</taxon>
        <taxon>Tabebuia alliance</taxon>
        <taxon>Handroanthus</taxon>
    </lineage>
</organism>
<gene>
    <name evidence="2" type="ORF">CDL12_30280</name>
</gene>
<comment type="caution">
    <text evidence="2">The sequence shown here is derived from an EMBL/GenBank/DDBJ whole genome shotgun (WGS) entry which is preliminary data.</text>
</comment>
<dbReference type="PANTHER" id="PTHR24348">
    <property type="entry name" value="SERINE/THREONINE-PROTEIN KINASE UNC-51-RELATED"/>
    <property type="match status" value="1"/>
</dbReference>
<dbReference type="InterPro" id="IPR000719">
    <property type="entry name" value="Prot_kinase_dom"/>
</dbReference>
<keyword evidence="2" id="KW-0723">Serine/threonine-protein kinase</keyword>
<reference evidence="3" key="1">
    <citation type="journal article" date="2018" name="Gigascience">
        <title>Genome assembly of the Pink Ipe (Handroanthus impetiginosus, Bignoniaceae), a highly valued, ecologically keystone Neotropical timber forest tree.</title>
        <authorList>
            <person name="Silva-Junior O.B."/>
            <person name="Grattapaglia D."/>
            <person name="Novaes E."/>
            <person name="Collevatti R.G."/>
        </authorList>
    </citation>
    <scope>NUCLEOTIDE SEQUENCE [LARGE SCALE GENOMIC DNA]</scope>
    <source>
        <strain evidence="3">cv. UFG-1</strain>
    </source>
</reference>
<dbReference type="InterPro" id="IPR008271">
    <property type="entry name" value="Ser/Thr_kinase_AS"/>
</dbReference>
<dbReference type="GO" id="GO:0005829">
    <property type="term" value="C:cytosol"/>
    <property type="evidence" value="ECO:0007669"/>
    <property type="project" value="TreeGrafter"/>
</dbReference>
<dbReference type="GO" id="GO:0000407">
    <property type="term" value="C:phagophore assembly site"/>
    <property type="evidence" value="ECO:0007669"/>
    <property type="project" value="TreeGrafter"/>
</dbReference>
<dbReference type="Pfam" id="PF00069">
    <property type="entry name" value="Pkinase"/>
    <property type="match status" value="1"/>
</dbReference>
<dbReference type="STRING" id="429701.A0A2G9FWE5"/>
<dbReference type="PROSITE" id="PS50011">
    <property type="entry name" value="PROTEIN_KINASE_DOM"/>
    <property type="match status" value="1"/>
</dbReference>
<dbReference type="InterPro" id="IPR011009">
    <property type="entry name" value="Kinase-like_dom_sf"/>
</dbReference>
<keyword evidence="2" id="KW-0808">Transferase</keyword>
<keyword evidence="3" id="KW-1185">Reference proteome</keyword>
<dbReference type="EC" id="2.7.11.1" evidence="2"/>
<dbReference type="EMBL" id="NKXS01010372">
    <property type="protein sequence ID" value="PIM97251.1"/>
    <property type="molecule type" value="Genomic_DNA"/>
</dbReference>
<proteinExistence type="predicted"/>
<dbReference type="GO" id="GO:0005776">
    <property type="term" value="C:autophagosome"/>
    <property type="evidence" value="ECO:0007669"/>
    <property type="project" value="TreeGrafter"/>
</dbReference>
<dbReference type="PANTHER" id="PTHR24348:SF53">
    <property type="entry name" value="SERINE_THREONINE-PROTEIN KINASE ATG1T"/>
    <property type="match status" value="1"/>
</dbReference>
<dbReference type="InterPro" id="IPR045269">
    <property type="entry name" value="Atg1-like"/>
</dbReference>
<dbReference type="Gene3D" id="1.10.510.10">
    <property type="entry name" value="Transferase(Phosphotransferase) domain 1"/>
    <property type="match status" value="2"/>
</dbReference>
<dbReference type="GO" id="GO:0010506">
    <property type="term" value="P:regulation of autophagy"/>
    <property type="evidence" value="ECO:0007669"/>
    <property type="project" value="InterPro"/>
</dbReference>
<evidence type="ECO:0000259" key="1">
    <source>
        <dbReference type="PROSITE" id="PS50011"/>
    </source>
</evidence>
<accession>A0A2G9FWE5</accession>
<dbReference type="AlphaFoldDB" id="A0A2G9FWE5"/>
<dbReference type="SMART" id="SM00220">
    <property type="entry name" value="S_TKc"/>
    <property type="match status" value="1"/>
</dbReference>
<protein>
    <submittedName>
        <fullName evidence="2">Serine/threonine protein kinase</fullName>
        <ecNumber evidence="2">2.7.11.1</ecNumber>
    </submittedName>
</protein>
<dbReference type="GO" id="GO:0000045">
    <property type="term" value="P:autophagosome assembly"/>
    <property type="evidence" value="ECO:0007669"/>
    <property type="project" value="TreeGrafter"/>
</dbReference>
<dbReference type="OrthoDB" id="346907at2759"/>
<feature type="domain" description="Protein kinase" evidence="1">
    <location>
        <begin position="16"/>
        <end position="247"/>
    </location>
</feature>
<sequence length="249" mass="28541">MEKISNFLEQSRMKDYILKSKLGESSLSTVWKAEHRTTGEAVALKQIPVAKLTRHLKNCLECEITFLSSVNHPNIIRLLNFFECEGCIILVLEFCAGGNLASYIRRRGRVQECMAKRFMQQLGAGLKVLKQNHVIHRDLKPENILLSCSECNPILKIADFGLSRILLPDESAETVCGSPLYMAPEILQFQRYDEKLLQNIKESTSLPFSHLVLPELHPECMDLCSRLLSINPDDRLSFEDFYQHNFLRT</sequence>
<dbReference type="GO" id="GO:0005524">
    <property type="term" value="F:ATP binding"/>
    <property type="evidence" value="ECO:0007669"/>
    <property type="project" value="InterPro"/>
</dbReference>
<keyword evidence="2" id="KW-0418">Kinase</keyword>
<dbReference type="PROSITE" id="PS00108">
    <property type="entry name" value="PROTEIN_KINASE_ST"/>
    <property type="match status" value="1"/>
</dbReference>
<evidence type="ECO:0000313" key="3">
    <source>
        <dbReference type="Proteomes" id="UP000231279"/>
    </source>
</evidence>
<dbReference type="SUPFAM" id="SSF56112">
    <property type="entry name" value="Protein kinase-like (PK-like)"/>
    <property type="match status" value="1"/>
</dbReference>
<dbReference type="GO" id="GO:0016020">
    <property type="term" value="C:membrane"/>
    <property type="evidence" value="ECO:0007669"/>
    <property type="project" value="TreeGrafter"/>
</dbReference>
<evidence type="ECO:0000313" key="2">
    <source>
        <dbReference type="EMBL" id="PIM97251.1"/>
    </source>
</evidence>